<dbReference type="GO" id="GO:0005829">
    <property type="term" value="C:cytosol"/>
    <property type="evidence" value="ECO:0007669"/>
    <property type="project" value="TreeGrafter"/>
</dbReference>
<evidence type="ECO:0000256" key="9">
    <source>
        <dbReference type="ARBA" id="ARBA00034617"/>
    </source>
</evidence>
<evidence type="ECO:0000256" key="10">
    <source>
        <dbReference type="ARBA" id="ARBA00034808"/>
    </source>
</evidence>
<reference evidence="16 17" key="1">
    <citation type="journal article" date="2014" name="Int. J. Syst. Evol. Microbiol.">
        <title>Celeribacter indicus sp. nov., a polycyclic aromatic hydrocarbon-degrading bacterium from deep-sea sediment and reclassification of Huaishuia halophila as Celeribacter halophilus comb. nov.</title>
        <authorList>
            <person name="Lai Q."/>
            <person name="Cao J."/>
            <person name="Yuan J."/>
            <person name="Li F."/>
            <person name="Shao Z."/>
        </authorList>
    </citation>
    <scope>NUCLEOTIDE SEQUENCE [LARGE SCALE GENOMIC DNA]</scope>
    <source>
        <strain evidence="16">P73</strain>
    </source>
</reference>
<keyword evidence="17" id="KW-1185">Reference proteome</keyword>
<dbReference type="GO" id="GO:0016887">
    <property type="term" value="F:ATP hydrolysis activity"/>
    <property type="evidence" value="ECO:0007669"/>
    <property type="project" value="RHEA"/>
</dbReference>
<dbReference type="CDD" id="cd17932">
    <property type="entry name" value="DEXQc_UvrD"/>
    <property type="match status" value="1"/>
</dbReference>
<evidence type="ECO:0000256" key="3">
    <source>
        <dbReference type="ARBA" id="ARBA00022801"/>
    </source>
</evidence>
<dbReference type="Gene3D" id="3.40.50.300">
    <property type="entry name" value="P-loop containing nucleotide triphosphate hydrolases"/>
    <property type="match status" value="3"/>
</dbReference>
<evidence type="ECO:0000259" key="15">
    <source>
        <dbReference type="PROSITE" id="PS51217"/>
    </source>
</evidence>
<name>A0A0B5E6J0_9RHOB</name>
<evidence type="ECO:0000313" key="16">
    <source>
        <dbReference type="EMBL" id="AJE47937.1"/>
    </source>
</evidence>
<evidence type="ECO:0000256" key="7">
    <source>
        <dbReference type="ARBA" id="ARBA00023235"/>
    </source>
</evidence>
<feature type="domain" description="UvrD-like helicase ATP-binding" evidence="14">
    <location>
        <begin position="32"/>
        <end position="312"/>
    </location>
</feature>
<keyword evidence="3 13" id="KW-0378">Hydrolase</keyword>
<dbReference type="HOGENOM" id="CLU_004585_5_5_5"/>
<dbReference type="GO" id="GO:0003677">
    <property type="term" value="F:DNA binding"/>
    <property type="evidence" value="ECO:0007669"/>
    <property type="project" value="UniProtKB-KW"/>
</dbReference>
<dbReference type="GO" id="GO:0043138">
    <property type="term" value="F:3'-5' DNA helicase activity"/>
    <property type="evidence" value="ECO:0007669"/>
    <property type="project" value="UniProtKB-EC"/>
</dbReference>
<dbReference type="Pfam" id="PF21196">
    <property type="entry name" value="PcrA_UvrD_tudor"/>
    <property type="match status" value="1"/>
</dbReference>
<evidence type="ECO:0000256" key="6">
    <source>
        <dbReference type="ARBA" id="ARBA00023125"/>
    </source>
</evidence>
<protein>
    <recommendedName>
        <fullName evidence="10">DNA 3'-5' helicase</fullName>
        <ecNumber evidence="10">5.6.2.4</ecNumber>
    </recommendedName>
    <alternativeName>
        <fullName evidence="11">DNA 3'-5' helicase II</fullName>
    </alternativeName>
</protein>
<comment type="catalytic activity">
    <reaction evidence="9">
        <text>Couples ATP hydrolysis with the unwinding of duplex DNA by translocating in the 3'-5' direction.</text>
        <dbReference type="EC" id="5.6.2.4"/>
    </reaction>
</comment>
<dbReference type="Gene3D" id="1.10.10.160">
    <property type="match status" value="1"/>
</dbReference>
<dbReference type="KEGG" id="cid:P73_3222"/>
<feature type="binding site" evidence="13">
    <location>
        <begin position="53"/>
        <end position="60"/>
    </location>
    <ligand>
        <name>ATP</name>
        <dbReference type="ChEBI" id="CHEBI:30616"/>
    </ligand>
</feature>
<dbReference type="GO" id="GO:0000725">
    <property type="term" value="P:recombinational repair"/>
    <property type="evidence" value="ECO:0007669"/>
    <property type="project" value="TreeGrafter"/>
</dbReference>
<evidence type="ECO:0000256" key="11">
    <source>
        <dbReference type="ARBA" id="ARBA00034923"/>
    </source>
</evidence>
<evidence type="ECO:0000256" key="4">
    <source>
        <dbReference type="ARBA" id="ARBA00022806"/>
    </source>
</evidence>
<evidence type="ECO:0000256" key="2">
    <source>
        <dbReference type="ARBA" id="ARBA00022741"/>
    </source>
</evidence>
<dbReference type="EC" id="5.6.2.4" evidence="10"/>
<gene>
    <name evidence="16" type="ORF">P73_3222</name>
</gene>
<keyword evidence="4 13" id="KW-0347">Helicase</keyword>
<dbReference type="InterPro" id="IPR000212">
    <property type="entry name" value="DNA_helicase_UvrD/REP"/>
</dbReference>
<evidence type="ECO:0000256" key="5">
    <source>
        <dbReference type="ARBA" id="ARBA00022840"/>
    </source>
</evidence>
<evidence type="ECO:0000259" key="14">
    <source>
        <dbReference type="PROSITE" id="PS51198"/>
    </source>
</evidence>
<dbReference type="PANTHER" id="PTHR11070">
    <property type="entry name" value="UVRD / RECB / PCRA DNA HELICASE FAMILY MEMBER"/>
    <property type="match status" value="1"/>
</dbReference>
<evidence type="ECO:0000313" key="17">
    <source>
        <dbReference type="Proteomes" id="UP000031521"/>
    </source>
</evidence>
<dbReference type="GO" id="GO:0033202">
    <property type="term" value="C:DNA helicase complex"/>
    <property type="evidence" value="ECO:0007669"/>
    <property type="project" value="TreeGrafter"/>
</dbReference>
<dbReference type="PANTHER" id="PTHR11070:SF2">
    <property type="entry name" value="ATP-DEPENDENT DNA HELICASE SRS2"/>
    <property type="match status" value="1"/>
</dbReference>
<dbReference type="CDD" id="cd18807">
    <property type="entry name" value="SF1_C_UvrD"/>
    <property type="match status" value="1"/>
</dbReference>
<proteinExistence type="inferred from homology"/>
<dbReference type="InterPro" id="IPR027417">
    <property type="entry name" value="P-loop_NTPase"/>
</dbReference>
<keyword evidence="2 13" id="KW-0547">Nucleotide-binding</keyword>
<dbReference type="FunFam" id="3.40.50.300:FF:001890">
    <property type="entry name" value="DNA helicase"/>
    <property type="match status" value="1"/>
</dbReference>
<dbReference type="InterPro" id="IPR014017">
    <property type="entry name" value="DNA_helicase_UvrD-like_C"/>
</dbReference>
<evidence type="ECO:0000256" key="1">
    <source>
        <dbReference type="ARBA" id="ARBA00009922"/>
    </source>
</evidence>
<dbReference type="InterPro" id="IPR013986">
    <property type="entry name" value="DExx_box_DNA_helicase_dom_sf"/>
</dbReference>
<dbReference type="STRING" id="1208324.P73_3222"/>
<comment type="similarity">
    <text evidence="1">Belongs to the helicase family. UvrD subfamily.</text>
</comment>
<keyword evidence="6" id="KW-0238">DNA-binding</keyword>
<evidence type="ECO:0000256" key="13">
    <source>
        <dbReference type="PROSITE-ProRule" id="PRU00560"/>
    </source>
</evidence>
<dbReference type="RefSeq" id="WP_043870380.1">
    <property type="nucleotide sequence ID" value="NZ_CP004393.1"/>
</dbReference>
<dbReference type="InterPro" id="IPR014016">
    <property type="entry name" value="UvrD-like_ATP-bd"/>
</dbReference>
<comment type="function">
    <text evidence="8">Has both ATPase and helicase activities. Unwinds DNA duplexes with 3' to 5' polarity with respect to the bound strand and initiates unwinding most effectively when a single-stranded region is present. Involved in the post-incision events of nucleotide excision repair and methyl-directed mismatch repair.</text>
</comment>
<sequence length="883" mass="98603">MSSFNEDDAFEAAARPSLSQMAMASRPAPYLDGLNPAQREAVEALDGPVLMLAGAGTGKTKALTCRIAHLLNTGRARPNEILAVTFTNKAAREMKDRVAGLMGHAIEGMPWLGTFHSVCVRQLRRHAELAGLRSNFTILDTDDQIRLLKQLISAAGIDEKRWPARQLAGIIDGWKNRALTPGKVPGAEGAEFNGRATRLYADYQERLKTLNAVDFGDLLLHMVTIFQEHPDLLAQYQRWYRYILVDEYQDTNVAQYLWLRLLAQGHRNICCVGDDDQSIYGWRGAEVGNILRFEKDFPGAKVIRLEQNYRSTPHILAAASSVISANTGRLGKELWTDVAEGEKVRLIGHWDGEVEARWVGEEIEALHGGTSRYAKQRNNPRSKDIVQEFERLAKKGALGGVRTPEELYERFRTQNSPLKEFKTRKLMWDLTERWQNEEPLHPAFHRFSMEEIAILVRASHQMRAFEDRFLTIGLPYRVIGGPRFYERMEIRDAMAYFRVVTQPSDDLAFERIINTPKRGVGDKALQEIQIAARANGMSLLDGARIAVGEGLLKGKAKAGVAQLIADLDRWASLNVQQIRYPGVDDEDAVVEDVDYAPAEISHVELAEKILDESGYTAMWQNDKSPEAPGRLENLKELVKALEQFDNLAGFLEHVALIMDNESEEQGEKVTIMTLHAAKGLEFPVVFLPGWEEGLFPSQRSMDENGLKGLEEERRLAYVGITRAEELCTISFAANRRVYGQWQSQLASRFIDELDPEHVDVMTPSGLYGANAGFAAGGAGGGMSSFEDRAAKADVYNSPGWKRMQARAGQRGMRQPAESRHMVIDATATSAYTVGDRVFHKKFGYGEVIEIEGDKLTIEFDHSGPKKLVAGFVLPADQAGDVPF</sequence>
<dbReference type="SUPFAM" id="SSF52540">
    <property type="entry name" value="P-loop containing nucleoside triphosphate hydrolases"/>
    <property type="match status" value="1"/>
</dbReference>
<keyword evidence="5 13" id="KW-0067">ATP-binding</keyword>
<dbReference type="Pfam" id="PF00580">
    <property type="entry name" value="UvrD-helicase"/>
    <property type="match status" value="1"/>
</dbReference>
<dbReference type="Proteomes" id="UP000031521">
    <property type="component" value="Chromosome"/>
</dbReference>
<feature type="domain" description="UvrD-like helicase C-terminal" evidence="15">
    <location>
        <begin position="313"/>
        <end position="679"/>
    </location>
</feature>
<dbReference type="PROSITE" id="PS51217">
    <property type="entry name" value="UVRD_HELICASE_CTER"/>
    <property type="match status" value="1"/>
</dbReference>
<dbReference type="AlphaFoldDB" id="A0A0B5E6J0"/>
<comment type="catalytic activity">
    <reaction evidence="12">
        <text>ATP + H2O = ADP + phosphate + H(+)</text>
        <dbReference type="Rhea" id="RHEA:13065"/>
        <dbReference type="ChEBI" id="CHEBI:15377"/>
        <dbReference type="ChEBI" id="CHEBI:15378"/>
        <dbReference type="ChEBI" id="CHEBI:30616"/>
        <dbReference type="ChEBI" id="CHEBI:43474"/>
        <dbReference type="ChEBI" id="CHEBI:456216"/>
        <dbReference type="EC" id="5.6.2.4"/>
    </reaction>
</comment>
<dbReference type="PROSITE" id="PS51198">
    <property type="entry name" value="UVRD_HELICASE_ATP_BIND"/>
    <property type="match status" value="1"/>
</dbReference>
<evidence type="ECO:0000256" key="8">
    <source>
        <dbReference type="ARBA" id="ARBA00025289"/>
    </source>
</evidence>
<accession>A0A0B5E6J0</accession>
<dbReference type="Pfam" id="PF13361">
    <property type="entry name" value="UvrD_C"/>
    <property type="match status" value="2"/>
</dbReference>
<dbReference type="OrthoDB" id="9806690at2"/>
<dbReference type="Gene3D" id="1.10.486.10">
    <property type="entry name" value="PCRA, domain 4"/>
    <property type="match status" value="1"/>
</dbReference>
<evidence type="ECO:0000256" key="12">
    <source>
        <dbReference type="ARBA" id="ARBA00048988"/>
    </source>
</evidence>
<organism evidence="16 17">
    <name type="scientific">Celeribacter indicus</name>
    <dbReference type="NCBI Taxonomy" id="1208324"/>
    <lineage>
        <taxon>Bacteria</taxon>
        <taxon>Pseudomonadati</taxon>
        <taxon>Pseudomonadota</taxon>
        <taxon>Alphaproteobacteria</taxon>
        <taxon>Rhodobacterales</taxon>
        <taxon>Roseobacteraceae</taxon>
        <taxon>Celeribacter</taxon>
    </lineage>
</organism>
<dbReference type="EMBL" id="CP004393">
    <property type="protein sequence ID" value="AJE47937.1"/>
    <property type="molecule type" value="Genomic_DNA"/>
</dbReference>
<dbReference type="GO" id="GO:0005524">
    <property type="term" value="F:ATP binding"/>
    <property type="evidence" value="ECO:0007669"/>
    <property type="project" value="UniProtKB-UniRule"/>
</dbReference>
<keyword evidence="7" id="KW-0413">Isomerase</keyword>